<gene>
    <name evidence="2" type="ORF">ADL15_23355</name>
</gene>
<dbReference type="Pfam" id="PF19493">
    <property type="entry name" value="Trypco1"/>
    <property type="match status" value="1"/>
</dbReference>
<evidence type="ECO:0000313" key="3">
    <source>
        <dbReference type="Proteomes" id="UP000053244"/>
    </source>
</evidence>
<protein>
    <recommendedName>
        <fullName evidence="1">Trypsin-co-occurring domain-containing protein</fullName>
    </recommendedName>
</protein>
<dbReference type="Proteomes" id="UP000053244">
    <property type="component" value="Unassembled WGS sequence"/>
</dbReference>
<dbReference type="AlphaFoldDB" id="A0A124GA22"/>
<evidence type="ECO:0000259" key="1">
    <source>
        <dbReference type="Pfam" id="PF19493"/>
    </source>
</evidence>
<name>A0A124GA22_9ACTN</name>
<accession>A0A124GA22</accession>
<reference evidence="2 3" key="1">
    <citation type="submission" date="2015-10" db="EMBL/GenBank/DDBJ databases">
        <authorList>
            <person name="Gilbert D.G."/>
        </authorList>
    </citation>
    <scope>NUCLEOTIDE SEQUENCE [LARGE SCALE GENOMIC DNA]</scope>
    <source>
        <strain evidence="2 3">NRRL B-16712</strain>
    </source>
</reference>
<dbReference type="InterPro" id="IPR045794">
    <property type="entry name" value="Trypco1"/>
</dbReference>
<keyword evidence="3" id="KW-1185">Reference proteome</keyword>
<sequence length="134" mass="14328">MADMSDPINYRRILADTAAVADPADAGDGAQSLELVRIEVEVSPDRRGEIGAVDVLERFSTRADEIGAAVAGMAERLRAALERDTPPAPEPGRWEMSQVSMEFGLNLEAETGIVVCKGKTAAAFKVAIQWTARA</sequence>
<comment type="caution">
    <text evidence="2">The sequence shown here is derived from an EMBL/GenBank/DDBJ whole genome shotgun (WGS) entry which is preliminary data.</text>
</comment>
<feature type="domain" description="Trypsin-co-occurring" evidence="1">
    <location>
        <begin position="36"/>
        <end position="131"/>
    </location>
</feature>
<evidence type="ECO:0000313" key="2">
    <source>
        <dbReference type="EMBL" id="KUL30897.1"/>
    </source>
</evidence>
<dbReference type="NCBIfam" id="NF041216">
    <property type="entry name" value="CU044_2847_fam"/>
    <property type="match status" value="1"/>
</dbReference>
<proteinExistence type="predicted"/>
<dbReference type="EMBL" id="LLZH01000234">
    <property type="protein sequence ID" value="KUL30897.1"/>
    <property type="molecule type" value="Genomic_DNA"/>
</dbReference>
<organism evidence="2 3">
    <name type="scientific">Actinoplanes awajinensis subsp. mycoplanecinus</name>
    <dbReference type="NCBI Taxonomy" id="135947"/>
    <lineage>
        <taxon>Bacteria</taxon>
        <taxon>Bacillati</taxon>
        <taxon>Actinomycetota</taxon>
        <taxon>Actinomycetes</taxon>
        <taxon>Micromonosporales</taxon>
        <taxon>Micromonosporaceae</taxon>
        <taxon>Actinoplanes</taxon>
    </lineage>
</organism>